<dbReference type="FunFam" id="2.60.34.10:FF:000013">
    <property type="entry name" value="Heat shock 70 kDa protein 14"/>
    <property type="match status" value="1"/>
</dbReference>
<proteinExistence type="inferred from homology"/>
<evidence type="ECO:0000256" key="2">
    <source>
        <dbReference type="ARBA" id="ARBA00007381"/>
    </source>
</evidence>
<dbReference type="STRING" id="1868482.ENSTSYP00000013285"/>
<name>A0A1U7U0A1_CARSF</name>
<dbReference type="PROSITE" id="PS01036">
    <property type="entry name" value="HSP70_3"/>
    <property type="match status" value="1"/>
</dbReference>
<dbReference type="AlphaFoldDB" id="A0A1U7U0A1"/>
<accession>A0A1U7U0A1</accession>
<evidence type="ECO:0000256" key="3">
    <source>
        <dbReference type="ARBA" id="ARBA00011347"/>
    </source>
</evidence>
<dbReference type="OrthoDB" id="29851at2759"/>
<keyword evidence="5" id="KW-0963">Cytoplasm</keyword>
<dbReference type="PANTHER" id="PTHR19375">
    <property type="entry name" value="HEAT SHOCK PROTEIN 70KDA"/>
    <property type="match status" value="1"/>
</dbReference>
<keyword evidence="7 10" id="KW-0067">ATP-binding</keyword>
<dbReference type="GO" id="GO:0005829">
    <property type="term" value="C:cytosol"/>
    <property type="evidence" value="ECO:0007669"/>
    <property type="project" value="UniProtKB-SubCell"/>
</dbReference>
<gene>
    <name evidence="12" type="primary">HSPA14</name>
</gene>
<comment type="subunit">
    <text evidence="3">Component of ribosome-associated complex (RAC), a heterodimer composed of Hsp70/DnaK-type chaperone HSPA14 and Hsp40/DnaJ-type chaperone DNAJC2.</text>
</comment>
<dbReference type="InterPro" id="IPR043129">
    <property type="entry name" value="ATPase_NBD"/>
</dbReference>
<evidence type="ECO:0000256" key="4">
    <source>
        <dbReference type="ARBA" id="ARBA00018766"/>
    </source>
</evidence>
<keyword evidence="12" id="KW-0346">Stress response</keyword>
<dbReference type="Proteomes" id="UP000189704">
    <property type="component" value="Unplaced"/>
</dbReference>
<dbReference type="CTD" id="51182"/>
<dbReference type="Gene3D" id="3.90.640.10">
    <property type="entry name" value="Actin, Chain A, domain 4"/>
    <property type="match status" value="1"/>
</dbReference>
<dbReference type="CDD" id="cd10238">
    <property type="entry name" value="ASKHA_NBD_HSP70_HSPA14"/>
    <property type="match status" value="1"/>
</dbReference>
<keyword evidence="11" id="KW-1185">Reference proteome</keyword>
<dbReference type="GO" id="GO:0005840">
    <property type="term" value="C:ribosome"/>
    <property type="evidence" value="ECO:0007669"/>
    <property type="project" value="Ensembl"/>
</dbReference>
<protein>
    <recommendedName>
        <fullName evidence="4">Heat shock 70 kDa protein 14</fullName>
    </recommendedName>
</protein>
<reference evidence="12" key="1">
    <citation type="submission" date="2025-08" db="UniProtKB">
        <authorList>
            <consortium name="RefSeq"/>
        </authorList>
    </citation>
    <scope>IDENTIFICATION</scope>
</reference>
<sequence length="509" mass="54910">MAAIGVHLGCTSACVAVYKDGRADVVANDAGDRVTPAVVAYSENEEIVGLAAKQSRIRNISNTVMKVKQILGRSFGDPQAQKYITESKCLVIEKNGKLRYEIDTGEETKLVNPEDVAKLIFSKMKETAHSVLGSDANDVVITVPFDFGEKQKNALGEAAGAAGFNVLRLIHEPSAALLAYGIGQDSPTGKSNILVFKLGGTSLSLSVMEVNSGIYRVLSTNTDDNIGGAHFTETLAQYLASEFQRSFKHDVRGNARAMMKLMNSAEVAKHSLSTLGSANCFLDSLYEGQDFDCNVSRARFELFCSPLFNKCIEAIRELLDQSGFTANDINKVVLCGGSSRIPRLQQLIKDLFPSVELLNSIPPDEVIPIGAAIEAGILIGKEHLLVEDSLVIECSAKDILVKGVDESGANRFTVLFPSGTPLPARRQHTLQAPGSTSSICLELYESEGKNSAKEETKFAQVVLQDLDKKENGLRDILAVLTMKRDGSLHVTCTDQETGKCEAITIEVAS</sequence>
<evidence type="ECO:0000256" key="7">
    <source>
        <dbReference type="ARBA" id="ARBA00022840"/>
    </source>
</evidence>
<dbReference type="FunFam" id="3.30.420.40:FF:000171">
    <property type="entry name" value="Heat shock 70 kDa protein 4"/>
    <property type="match status" value="1"/>
</dbReference>
<dbReference type="SUPFAM" id="SSF100920">
    <property type="entry name" value="Heat shock protein 70kD (HSP70), peptide-binding domain"/>
    <property type="match status" value="1"/>
</dbReference>
<evidence type="ECO:0000256" key="10">
    <source>
        <dbReference type="RuleBase" id="RU003322"/>
    </source>
</evidence>
<dbReference type="PRINTS" id="PR00301">
    <property type="entry name" value="HEATSHOCK70"/>
</dbReference>
<dbReference type="GO" id="GO:0005524">
    <property type="term" value="F:ATP binding"/>
    <property type="evidence" value="ECO:0007669"/>
    <property type="project" value="UniProtKB-KW"/>
</dbReference>
<evidence type="ECO:0000256" key="8">
    <source>
        <dbReference type="ARBA" id="ARBA00023186"/>
    </source>
</evidence>
<evidence type="ECO:0000256" key="9">
    <source>
        <dbReference type="ARBA" id="ARBA00024825"/>
    </source>
</evidence>
<keyword evidence="8" id="KW-0143">Chaperone</keyword>
<organism evidence="11 12">
    <name type="scientific">Carlito syrichta</name>
    <name type="common">Philippine tarsier</name>
    <name type="synonym">Tarsius syrichta</name>
    <dbReference type="NCBI Taxonomy" id="1868482"/>
    <lineage>
        <taxon>Eukaryota</taxon>
        <taxon>Metazoa</taxon>
        <taxon>Chordata</taxon>
        <taxon>Craniata</taxon>
        <taxon>Vertebrata</taxon>
        <taxon>Euteleostomi</taxon>
        <taxon>Mammalia</taxon>
        <taxon>Eutheria</taxon>
        <taxon>Euarchontoglires</taxon>
        <taxon>Primates</taxon>
        <taxon>Haplorrhini</taxon>
        <taxon>Tarsiiformes</taxon>
        <taxon>Tarsiidae</taxon>
        <taxon>Carlito</taxon>
    </lineage>
</organism>
<dbReference type="InterPro" id="IPR042049">
    <property type="entry name" value="HSPA14_NBD"/>
</dbReference>
<comment type="subcellular location">
    <subcellularLocation>
        <location evidence="1">Cytoplasm</location>
        <location evidence="1">Cytosol</location>
    </subcellularLocation>
</comment>
<dbReference type="InterPro" id="IPR018181">
    <property type="entry name" value="Heat_shock_70_CS"/>
</dbReference>
<dbReference type="RefSeq" id="XP_008063505.1">
    <property type="nucleotide sequence ID" value="XM_008065314.2"/>
</dbReference>
<dbReference type="FunFam" id="3.90.640.10:FF:000010">
    <property type="entry name" value="heat shock 70 kDa protein 14"/>
    <property type="match status" value="1"/>
</dbReference>
<dbReference type="FunFam" id="3.30.420.40:FF:000433">
    <property type="entry name" value="Heat shock protein family A (Hsp70) member 14"/>
    <property type="match status" value="1"/>
</dbReference>
<dbReference type="OMA" id="GSTCACA"/>
<evidence type="ECO:0000313" key="12">
    <source>
        <dbReference type="RefSeq" id="XP_008063505.1"/>
    </source>
</evidence>
<evidence type="ECO:0000256" key="5">
    <source>
        <dbReference type="ARBA" id="ARBA00022490"/>
    </source>
</evidence>
<evidence type="ECO:0000313" key="11">
    <source>
        <dbReference type="Proteomes" id="UP000189704"/>
    </source>
</evidence>
<keyword evidence="6 10" id="KW-0547">Nucleotide-binding</keyword>
<dbReference type="GO" id="GO:0140662">
    <property type="term" value="F:ATP-dependent protein folding chaperone"/>
    <property type="evidence" value="ECO:0007669"/>
    <property type="project" value="InterPro"/>
</dbReference>
<comment type="similarity">
    <text evidence="2 10">Belongs to the heat shock protein 70 family.</text>
</comment>
<dbReference type="InterPro" id="IPR029047">
    <property type="entry name" value="HSP70_peptide-bd_sf"/>
</dbReference>
<dbReference type="Gene3D" id="3.30.30.30">
    <property type="match status" value="1"/>
</dbReference>
<comment type="function">
    <text evidence="9">Component of the ribosome-associated complex (RAC), a complex involved in folding or maintaining nascent polypeptides in a folding-competent state. In the RAC complex, binds to the nascent polypeptide chain, while DNAJC2 stimulates its ATPase activity.</text>
</comment>
<dbReference type="Gene3D" id="3.30.420.40">
    <property type="match status" value="2"/>
</dbReference>
<evidence type="ECO:0000256" key="1">
    <source>
        <dbReference type="ARBA" id="ARBA00004514"/>
    </source>
</evidence>
<dbReference type="FunFam" id="3.30.30.30:FF:000008">
    <property type="entry name" value="heat shock 70 kDa protein 14"/>
    <property type="match status" value="1"/>
</dbReference>
<dbReference type="SUPFAM" id="SSF53067">
    <property type="entry name" value="Actin-like ATPase domain"/>
    <property type="match status" value="2"/>
</dbReference>
<dbReference type="GeneID" id="103267727"/>
<dbReference type="Pfam" id="PF00012">
    <property type="entry name" value="HSP70"/>
    <property type="match status" value="1"/>
</dbReference>
<evidence type="ECO:0000256" key="6">
    <source>
        <dbReference type="ARBA" id="ARBA00022741"/>
    </source>
</evidence>
<dbReference type="Gene3D" id="2.60.34.10">
    <property type="entry name" value="Substrate Binding Domain Of DNAk, Chain A, domain 1"/>
    <property type="match status" value="1"/>
</dbReference>
<dbReference type="InterPro" id="IPR013126">
    <property type="entry name" value="Hsp_70_fam"/>
</dbReference>